<gene>
    <name evidence="2" type="ORF">IV02_16010</name>
</gene>
<feature type="domain" description="LysR substrate-binding" evidence="1">
    <location>
        <begin position="2"/>
        <end position="154"/>
    </location>
</feature>
<dbReference type="Proteomes" id="UP000028643">
    <property type="component" value="Unassembled WGS sequence"/>
</dbReference>
<evidence type="ECO:0000259" key="1">
    <source>
        <dbReference type="Pfam" id="PF03466"/>
    </source>
</evidence>
<evidence type="ECO:0000313" key="2">
    <source>
        <dbReference type="EMBL" id="KFE50924.1"/>
    </source>
</evidence>
<dbReference type="PATRIC" id="fig|317.174.peg.3275"/>
<dbReference type="EMBL" id="JPQT01000108">
    <property type="protein sequence ID" value="KFE50924.1"/>
    <property type="molecule type" value="Genomic_DNA"/>
</dbReference>
<evidence type="ECO:0000313" key="3">
    <source>
        <dbReference type="Proteomes" id="UP000028643"/>
    </source>
</evidence>
<accession>A0A085V661</accession>
<dbReference type="InterPro" id="IPR005119">
    <property type="entry name" value="LysR_subst-bd"/>
</dbReference>
<name>A0A085V661_PSESX</name>
<dbReference type="Gene3D" id="3.40.190.290">
    <property type="match status" value="1"/>
</dbReference>
<comment type="caution">
    <text evidence="2">The sequence shown here is derived from an EMBL/GenBank/DDBJ whole genome shotgun (WGS) entry which is preliminary data.</text>
</comment>
<organism evidence="2 3">
    <name type="scientific">Pseudomonas syringae</name>
    <dbReference type="NCBI Taxonomy" id="317"/>
    <lineage>
        <taxon>Bacteria</taxon>
        <taxon>Pseudomonadati</taxon>
        <taxon>Pseudomonadota</taxon>
        <taxon>Gammaproteobacteria</taxon>
        <taxon>Pseudomonadales</taxon>
        <taxon>Pseudomonadaceae</taxon>
        <taxon>Pseudomonas</taxon>
    </lineage>
</organism>
<proteinExistence type="predicted"/>
<protein>
    <recommendedName>
        <fullName evidence="1">LysR substrate-binding domain-containing protein</fullName>
    </recommendedName>
</protein>
<reference evidence="2 3" key="1">
    <citation type="submission" date="2014-07" db="EMBL/GenBank/DDBJ databases">
        <title>Draft Genome Sequences of Environmental Pseudomonas syringae strains.</title>
        <authorList>
            <person name="Baltrus D.A."/>
            <person name="Berge O."/>
            <person name="Morris C."/>
        </authorList>
    </citation>
    <scope>NUCLEOTIDE SEQUENCE [LARGE SCALE GENOMIC DNA]</scope>
    <source>
        <strain evidence="2 3">CEB003</strain>
    </source>
</reference>
<dbReference type="SUPFAM" id="SSF53850">
    <property type="entry name" value="Periplasmic binding protein-like II"/>
    <property type="match status" value="1"/>
</dbReference>
<sequence>MDNLKRDVADIVIMPGTVLDEHYLEHLHWADTYMLVTAKHASGIQPTFTQLAETVRYVAWRHAGVEALHHQLHCAQVRLSHRGELSCVDTLLDLVRKGHCMSIMPRTLLPLNDGSFDCIPLPVTVARRISVIARPVSLMSNAANAVLDALRQATRPQG</sequence>
<dbReference type="Pfam" id="PF03466">
    <property type="entry name" value="LysR_substrate"/>
    <property type="match status" value="1"/>
</dbReference>
<dbReference type="AlphaFoldDB" id="A0A085V661"/>